<dbReference type="SUPFAM" id="SSF51556">
    <property type="entry name" value="Metallo-dependent hydrolases"/>
    <property type="match status" value="1"/>
</dbReference>
<dbReference type="Pfam" id="PF04909">
    <property type="entry name" value="Amidohydro_2"/>
    <property type="match status" value="1"/>
</dbReference>
<feature type="domain" description="Amidohydrolase-related" evidence="2">
    <location>
        <begin position="67"/>
        <end position="353"/>
    </location>
</feature>
<proteinExistence type="predicted"/>
<dbReference type="InterPro" id="IPR032466">
    <property type="entry name" value="Metal_Hydrolase"/>
</dbReference>
<evidence type="ECO:0000313" key="3">
    <source>
        <dbReference type="EMBL" id="MBD2844353.1"/>
    </source>
</evidence>
<dbReference type="AlphaFoldDB" id="A0A927GQG2"/>
<dbReference type="Proteomes" id="UP000621560">
    <property type="component" value="Unassembled WGS sequence"/>
</dbReference>
<accession>A0A927GQG2</accession>
<organism evidence="3 4">
    <name type="scientific">Paenibacillus sabuli</name>
    <dbReference type="NCBI Taxonomy" id="2772509"/>
    <lineage>
        <taxon>Bacteria</taxon>
        <taxon>Bacillati</taxon>
        <taxon>Bacillota</taxon>
        <taxon>Bacilli</taxon>
        <taxon>Bacillales</taxon>
        <taxon>Paenibacillaceae</taxon>
        <taxon>Paenibacillus</taxon>
    </lineage>
</organism>
<dbReference type="Gene3D" id="3.20.20.140">
    <property type="entry name" value="Metal-dependent hydrolases"/>
    <property type="match status" value="1"/>
</dbReference>
<keyword evidence="4" id="KW-1185">Reference proteome</keyword>
<reference evidence="3" key="1">
    <citation type="submission" date="2020-09" db="EMBL/GenBank/DDBJ databases">
        <title>A novel bacterium of genus Paenibacillus, isolated from South China Sea.</title>
        <authorList>
            <person name="Huang H."/>
            <person name="Mo K."/>
            <person name="Hu Y."/>
        </authorList>
    </citation>
    <scope>NUCLEOTIDE SEQUENCE</scope>
    <source>
        <strain evidence="3">IB182496</strain>
    </source>
</reference>
<dbReference type="GO" id="GO:0016787">
    <property type="term" value="F:hydrolase activity"/>
    <property type="evidence" value="ECO:0007669"/>
    <property type="project" value="InterPro"/>
</dbReference>
<sequence length="354" mass="41067">MNLGSSTEGKHTTFPLIDTDVHERFASIEQLLPYMKEPFRSYMSNWTGWGELKYTHPIGGSRLDALLPNGAVPGSDYDVLREQLLDRYDMKYAMLTGLFYPATMEAQFELAAALASAYNDWMIEHWLERDERFLGSIHVAPQMVETAVREIERLADHPRIVQVLLPIGTAPYGDPHYHPIFEAAERHNLVVAMHQGNSVQSPFGTPRYYIEWHIVLSQAFMSMAVNLIMNGVFDKYPRTRIAMLEGGFSWVPSLMWRMDQNYKSLRMEVPWVKRMPSDYIKTHFRFATQPIEDPSPADMLKMVELMGSDELLLFSTDYPHWDFDSPERSLPTSFPDSLKRKIFYENARDFYQLT</sequence>
<evidence type="ECO:0000313" key="4">
    <source>
        <dbReference type="Proteomes" id="UP000621560"/>
    </source>
</evidence>
<evidence type="ECO:0000259" key="2">
    <source>
        <dbReference type="Pfam" id="PF04909"/>
    </source>
</evidence>
<name>A0A927GQG2_9BACL</name>
<dbReference type="InterPro" id="IPR032465">
    <property type="entry name" value="ACMSD"/>
</dbReference>
<dbReference type="PANTHER" id="PTHR21240">
    <property type="entry name" value="2-AMINO-3-CARBOXYLMUCONATE-6-SEMIALDEHYDE DECARBOXYLASE"/>
    <property type="match status" value="1"/>
</dbReference>
<keyword evidence="1" id="KW-0456">Lyase</keyword>
<protein>
    <submittedName>
        <fullName evidence="3">Amidohydrolase</fullName>
    </submittedName>
</protein>
<dbReference type="PANTHER" id="PTHR21240:SF28">
    <property type="entry name" value="ISO-OROTATE DECARBOXYLASE (EUROFUNG)"/>
    <property type="match status" value="1"/>
</dbReference>
<evidence type="ECO:0000256" key="1">
    <source>
        <dbReference type="ARBA" id="ARBA00023239"/>
    </source>
</evidence>
<dbReference type="GO" id="GO:0005737">
    <property type="term" value="C:cytoplasm"/>
    <property type="evidence" value="ECO:0007669"/>
    <property type="project" value="TreeGrafter"/>
</dbReference>
<dbReference type="EMBL" id="JACXIZ010000010">
    <property type="protein sequence ID" value="MBD2844353.1"/>
    <property type="molecule type" value="Genomic_DNA"/>
</dbReference>
<gene>
    <name evidence="3" type="ORF">IDH44_04055</name>
</gene>
<dbReference type="GO" id="GO:0019748">
    <property type="term" value="P:secondary metabolic process"/>
    <property type="evidence" value="ECO:0007669"/>
    <property type="project" value="TreeGrafter"/>
</dbReference>
<comment type="caution">
    <text evidence="3">The sequence shown here is derived from an EMBL/GenBank/DDBJ whole genome shotgun (WGS) entry which is preliminary data.</text>
</comment>
<dbReference type="GO" id="GO:0016831">
    <property type="term" value="F:carboxy-lyase activity"/>
    <property type="evidence" value="ECO:0007669"/>
    <property type="project" value="InterPro"/>
</dbReference>
<dbReference type="InterPro" id="IPR006680">
    <property type="entry name" value="Amidohydro-rel"/>
</dbReference>